<gene>
    <name evidence="1" type="ORF">CCUG60884_00339</name>
</gene>
<evidence type="ECO:0000313" key="2">
    <source>
        <dbReference type="Proteomes" id="UP000294604"/>
    </source>
</evidence>
<sequence>MVDNPHLGTFLTTGAPDPLADMDDGSHATVSVAGEITVFGCQHGWRLSTEARWRPRRLYRTPWTVAAVTADDDILALNLATVDITNLPAALTRPLHLQALQFCSTPASRWRSTAHVPATFTHDSYLLIGGRKIPVKRPLQTDENVYGTQLEKTFHYLSPKPRKIAQLLEVHNGLTLEQLIEHFDADPRRRPAVKNSLHTELVRMRKHPKITLCHHPDGRYTITRKTAEKHSNGSL</sequence>
<organism evidence="1 2">
    <name type="scientific">Mycobacteroides salmoniphilum</name>
    <dbReference type="NCBI Taxonomy" id="404941"/>
    <lineage>
        <taxon>Bacteria</taxon>
        <taxon>Bacillati</taxon>
        <taxon>Actinomycetota</taxon>
        <taxon>Actinomycetes</taxon>
        <taxon>Mycobacteriales</taxon>
        <taxon>Mycobacteriaceae</taxon>
        <taxon>Mycobacteroides</taxon>
    </lineage>
</organism>
<accession>A0A4R8SZV5</accession>
<reference evidence="1 2" key="1">
    <citation type="journal article" date="2019" name="Sci. Rep.">
        <title>Extended insight into the Mycobacterium chelonae-abscessus complex through whole genome sequencing of Mycobacterium salmoniphilum outbreak and Mycobacterium salmoniphilum-like strains.</title>
        <authorList>
            <person name="Behra P.R.K."/>
            <person name="Das S."/>
            <person name="Pettersson B.M.F."/>
            <person name="Shirreff L."/>
            <person name="DuCote T."/>
            <person name="Jacobsson K.G."/>
            <person name="Ennis D.G."/>
            <person name="Kirsebom L.A."/>
        </authorList>
    </citation>
    <scope>NUCLEOTIDE SEQUENCE [LARGE SCALE GENOMIC DNA]</scope>
    <source>
        <strain evidence="1 2">CCUG 60884</strain>
    </source>
</reference>
<name>A0A4R8SZV5_9MYCO</name>
<evidence type="ECO:0000313" key="1">
    <source>
        <dbReference type="EMBL" id="TEA09170.1"/>
    </source>
</evidence>
<proteinExistence type="predicted"/>
<protein>
    <submittedName>
        <fullName evidence="1">Uncharacterized protein</fullName>
    </submittedName>
</protein>
<dbReference type="AlphaFoldDB" id="A0A4R8SZV5"/>
<dbReference type="Proteomes" id="UP000294604">
    <property type="component" value="Unassembled WGS sequence"/>
</dbReference>
<dbReference type="EMBL" id="PECL01000003">
    <property type="protein sequence ID" value="TEA09170.1"/>
    <property type="molecule type" value="Genomic_DNA"/>
</dbReference>
<comment type="caution">
    <text evidence="1">The sequence shown here is derived from an EMBL/GenBank/DDBJ whole genome shotgun (WGS) entry which is preliminary data.</text>
</comment>